<evidence type="ECO:0000259" key="2">
    <source>
        <dbReference type="Pfam" id="PF19039"/>
    </source>
</evidence>
<sequence length="186" mass="21979">MGASVLANDHTKVIQAAERLFKLKTPAWYLNSVVETILIYQKFRKPNLEKPSSKQEIVDFWMDFLVESTNTDVSVVRFPVLILEPTKIYQPSYLSINSEADEKTVSIWHVIPDDKFEERCCFLYVLHNSDDFQIYFCTEFHCKNNGGDLQFFIGTATLWRTHWTLLTHFWDHWHLYSDQCYKNALI</sequence>
<evidence type="ECO:0000259" key="1">
    <source>
        <dbReference type="Pfam" id="PF13281"/>
    </source>
</evidence>
<dbReference type="Pfam" id="PF13281">
    <property type="entry name" value="MAP3K_TRAF_bd"/>
    <property type="match status" value="1"/>
</dbReference>
<organism evidence="3 4">
    <name type="scientific">Aquarana catesbeiana</name>
    <name type="common">American bullfrog</name>
    <name type="synonym">Rana catesbeiana</name>
    <dbReference type="NCBI Taxonomy" id="8400"/>
    <lineage>
        <taxon>Eukaryota</taxon>
        <taxon>Metazoa</taxon>
        <taxon>Chordata</taxon>
        <taxon>Craniata</taxon>
        <taxon>Vertebrata</taxon>
        <taxon>Euteleostomi</taxon>
        <taxon>Amphibia</taxon>
        <taxon>Batrachia</taxon>
        <taxon>Anura</taxon>
        <taxon>Neobatrachia</taxon>
        <taxon>Ranoidea</taxon>
        <taxon>Ranidae</taxon>
        <taxon>Aquarana</taxon>
    </lineage>
</organism>
<name>A0A2G9SGL4_AQUCT</name>
<evidence type="ECO:0000313" key="3">
    <source>
        <dbReference type="EMBL" id="PIO39245.1"/>
    </source>
</evidence>
<dbReference type="Pfam" id="PF19039">
    <property type="entry name" value="ASK_PH"/>
    <property type="match status" value="1"/>
</dbReference>
<feature type="non-terminal residue" evidence="3">
    <location>
        <position position="186"/>
    </location>
</feature>
<feature type="domain" description="MAP3K PH" evidence="2">
    <location>
        <begin position="75"/>
        <end position="115"/>
    </location>
</feature>
<dbReference type="InterPro" id="IPR025136">
    <property type="entry name" value="MAP3K_TRAF-bd"/>
</dbReference>
<reference evidence="4" key="1">
    <citation type="journal article" date="2017" name="Nat. Commun.">
        <title>The North American bullfrog draft genome provides insight into hormonal regulation of long noncoding RNA.</title>
        <authorList>
            <person name="Hammond S.A."/>
            <person name="Warren R.L."/>
            <person name="Vandervalk B.P."/>
            <person name="Kucuk E."/>
            <person name="Khan H."/>
            <person name="Gibb E.A."/>
            <person name="Pandoh P."/>
            <person name="Kirk H."/>
            <person name="Zhao Y."/>
            <person name="Jones M."/>
            <person name="Mungall A.J."/>
            <person name="Coope R."/>
            <person name="Pleasance S."/>
            <person name="Moore R.A."/>
            <person name="Holt R.A."/>
            <person name="Round J.M."/>
            <person name="Ohora S."/>
            <person name="Walle B.V."/>
            <person name="Veldhoen N."/>
            <person name="Helbing C.C."/>
            <person name="Birol I."/>
        </authorList>
    </citation>
    <scope>NUCLEOTIDE SEQUENCE [LARGE SCALE GENOMIC DNA]</scope>
</reference>
<dbReference type="EMBL" id="KV924884">
    <property type="protein sequence ID" value="PIO39245.1"/>
    <property type="molecule type" value="Genomic_DNA"/>
</dbReference>
<dbReference type="InterPro" id="IPR043969">
    <property type="entry name" value="MAP3K_PH"/>
</dbReference>
<dbReference type="Proteomes" id="UP000228934">
    <property type="component" value="Unassembled WGS sequence"/>
</dbReference>
<feature type="domain" description="MAP3K TRAFs-binding" evidence="1">
    <location>
        <begin position="1"/>
        <end position="64"/>
    </location>
</feature>
<proteinExistence type="predicted"/>
<accession>A0A2G9SGL4</accession>
<protein>
    <submittedName>
        <fullName evidence="3">Uncharacterized protein</fullName>
    </submittedName>
</protein>
<dbReference type="OrthoDB" id="275301at2759"/>
<gene>
    <name evidence="3" type="ORF">AB205_0079880</name>
</gene>
<dbReference type="GO" id="GO:0000165">
    <property type="term" value="P:MAPK cascade"/>
    <property type="evidence" value="ECO:0007669"/>
    <property type="project" value="InterPro"/>
</dbReference>
<keyword evidence="4" id="KW-1185">Reference proteome</keyword>
<evidence type="ECO:0000313" key="4">
    <source>
        <dbReference type="Proteomes" id="UP000228934"/>
    </source>
</evidence>
<dbReference type="AlphaFoldDB" id="A0A2G9SGL4"/>